<accession>A0ABV5G4R7</accession>
<reference evidence="1 2" key="1">
    <citation type="submission" date="2024-09" db="EMBL/GenBank/DDBJ databases">
        <authorList>
            <person name="Sun Q."/>
            <person name="Mori K."/>
        </authorList>
    </citation>
    <scope>NUCLEOTIDE SEQUENCE [LARGE SCALE GENOMIC DNA]</scope>
    <source>
        <strain evidence="1 2">CCM 7609</strain>
    </source>
</reference>
<dbReference type="Proteomes" id="UP001589575">
    <property type="component" value="Unassembled WGS sequence"/>
</dbReference>
<protein>
    <submittedName>
        <fullName evidence="1">Uncharacterized protein</fullName>
    </submittedName>
</protein>
<proteinExistence type="predicted"/>
<gene>
    <name evidence="1" type="ORF">ACFFX0_22960</name>
</gene>
<name>A0ABV5G4R7_9MICC</name>
<evidence type="ECO:0000313" key="1">
    <source>
        <dbReference type="EMBL" id="MFB9073899.1"/>
    </source>
</evidence>
<sequence>MVLPFSGGWPTTFSALLLGYSCGLVAGSREPSPSATVTSAPISPSVY</sequence>
<keyword evidence="2" id="KW-1185">Reference proteome</keyword>
<evidence type="ECO:0000313" key="2">
    <source>
        <dbReference type="Proteomes" id="UP001589575"/>
    </source>
</evidence>
<comment type="caution">
    <text evidence="1">The sequence shown here is derived from an EMBL/GenBank/DDBJ whole genome shotgun (WGS) entry which is preliminary data.</text>
</comment>
<dbReference type="EMBL" id="JBHMFI010000001">
    <property type="protein sequence ID" value="MFB9073899.1"/>
    <property type="molecule type" value="Genomic_DNA"/>
</dbReference>
<organism evidence="1 2">
    <name type="scientific">Citricoccus parietis</name>
    <dbReference type="NCBI Taxonomy" id="592307"/>
    <lineage>
        <taxon>Bacteria</taxon>
        <taxon>Bacillati</taxon>
        <taxon>Actinomycetota</taxon>
        <taxon>Actinomycetes</taxon>
        <taxon>Micrococcales</taxon>
        <taxon>Micrococcaceae</taxon>
        <taxon>Citricoccus</taxon>
    </lineage>
</organism>